<proteinExistence type="predicted"/>
<name>A0ABS2K125_9GAMM</name>
<dbReference type="EMBL" id="JADIKE010000019">
    <property type="protein sequence ID" value="MBM7124013.1"/>
    <property type="molecule type" value="Genomic_DNA"/>
</dbReference>
<keyword evidence="1" id="KW-0805">Transcription regulation</keyword>
<gene>
    <name evidence="6" type="ORF">ISP19_01355</name>
</gene>
<dbReference type="Pfam" id="PF12833">
    <property type="entry name" value="HTH_18"/>
    <property type="match status" value="1"/>
</dbReference>
<dbReference type="InterPro" id="IPR037923">
    <property type="entry name" value="HTH-like"/>
</dbReference>
<keyword evidence="7" id="KW-1185">Reference proteome</keyword>
<dbReference type="PANTHER" id="PTHR46796:SF7">
    <property type="entry name" value="ARAC FAMILY TRANSCRIPTIONAL REGULATOR"/>
    <property type="match status" value="1"/>
</dbReference>
<evidence type="ECO:0000313" key="7">
    <source>
        <dbReference type="Proteomes" id="UP001430149"/>
    </source>
</evidence>
<feature type="domain" description="HTH araC/xylS-type" evidence="5">
    <location>
        <begin position="203"/>
        <end position="301"/>
    </location>
</feature>
<evidence type="ECO:0000313" key="6">
    <source>
        <dbReference type="EMBL" id="MBM7124013.1"/>
    </source>
</evidence>
<dbReference type="Pfam" id="PF12852">
    <property type="entry name" value="Cupin_6"/>
    <property type="match status" value="1"/>
</dbReference>
<dbReference type="Proteomes" id="UP001430149">
    <property type="component" value="Unassembled WGS sequence"/>
</dbReference>
<keyword evidence="4" id="KW-0804">Transcription</keyword>
<sequence>MISEPLSDMLQLLGAKSVVTGALIAGGSWSISFPPPDRIKFWGIVKGRCWVRMGDEPAIELRAGDVLLILQPSPMTLTTDPDTPSVGIDEVLSKANGEVCKIGDGEDFMLIGGTVMLDPRGRSLLFGALPPTIHVGSGVVQAEALRWILDQLMRERVDRLPGADAASTQLVHLMFIHILRAHLAQDDLMAPGWLRLASDRRFTAVLALMHEQPGKDWSLLELAKAAGMSRATFALHFKAAAGMGPLGYLTEWRMHLAERALRQDGVSIARLAESLGYASESAFSHAFKRVTGRAPKWVRRNDSAAESASS</sequence>
<dbReference type="PROSITE" id="PS00041">
    <property type="entry name" value="HTH_ARAC_FAMILY_1"/>
    <property type="match status" value="1"/>
</dbReference>
<dbReference type="PANTHER" id="PTHR46796">
    <property type="entry name" value="HTH-TYPE TRANSCRIPTIONAL ACTIVATOR RHAS-RELATED"/>
    <property type="match status" value="1"/>
</dbReference>
<dbReference type="InterPro" id="IPR018060">
    <property type="entry name" value="HTH_AraC"/>
</dbReference>
<dbReference type="Gene3D" id="1.10.10.60">
    <property type="entry name" value="Homeodomain-like"/>
    <property type="match status" value="1"/>
</dbReference>
<accession>A0ABS2K125</accession>
<protein>
    <submittedName>
        <fullName evidence="6">AraC family transcriptional regulator</fullName>
    </submittedName>
</protein>
<dbReference type="InterPro" id="IPR032783">
    <property type="entry name" value="AraC_lig"/>
</dbReference>
<reference evidence="6" key="1">
    <citation type="submission" date="2020-10" db="EMBL/GenBank/DDBJ databases">
        <title>Phylogeny of dyella-like bacteria.</title>
        <authorList>
            <person name="Fu J."/>
        </authorList>
    </citation>
    <scope>NUCLEOTIDE SEQUENCE</scope>
    <source>
        <strain evidence="6">DHOC52</strain>
    </source>
</reference>
<keyword evidence="2" id="KW-0238">DNA-binding</keyword>
<evidence type="ECO:0000256" key="4">
    <source>
        <dbReference type="ARBA" id="ARBA00023163"/>
    </source>
</evidence>
<organism evidence="6 7">
    <name type="scientific">Dyella flava</name>
    <dbReference type="NCBI Taxonomy" id="1920170"/>
    <lineage>
        <taxon>Bacteria</taxon>
        <taxon>Pseudomonadati</taxon>
        <taxon>Pseudomonadota</taxon>
        <taxon>Gammaproteobacteria</taxon>
        <taxon>Lysobacterales</taxon>
        <taxon>Rhodanobacteraceae</taxon>
        <taxon>Dyella</taxon>
    </lineage>
</organism>
<dbReference type="SUPFAM" id="SSF51215">
    <property type="entry name" value="Regulatory protein AraC"/>
    <property type="match status" value="1"/>
</dbReference>
<evidence type="ECO:0000259" key="5">
    <source>
        <dbReference type="PROSITE" id="PS01124"/>
    </source>
</evidence>
<dbReference type="SUPFAM" id="SSF46689">
    <property type="entry name" value="Homeodomain-like"/>
    <property type="match status" value="2"/>
</dbReference>
<evidence type="ECO:0000256" key="3">
    <source>
        <dbReference type="ARBA" id="ARBA00023159"/>
    </source>
</evidence>
<keyword evidence="3" id="KW-0010">Activator</keyword>
<dbReference type="PROSITE" id="PS01124">
    <property type="entry name" value="HTH_ARAC_FAMILY_2"/>
    <property type="match status" value="1"/>
</dbReference>
<dbReference type="InterPro" id="IPR018062">
    <property type="entry name" value="HTH_AraC-typ_CS"/>
</dbReference>
<dbReference type="InterPro" id="IPR050204">
    <property type="entry name" value="AraC_XylS_family_regulators"/>
</dbReference>
<dbReference type="InterPro" id="IPR009057">
    <property type="entry name" value="Homeodomain-like_sf"/>
</dbReference>
<comment type="caution">
    <text evidence="6">The sequence shown here is derived from an EMBL/GenBank/DDBJ whole genome shotgun (WGS) entry which is preliminary data.</text>
</comment>
<evidence type="ECO:0000256" key="2">
    <source>
        <dbReference type="ARBA" id="ARBA00023125"/>
    </source>
</evidence>
<dbReference type="SMART" id="SM00342">
    <property type="entry name" value="HTH_ARAC"/>
    <property type="match status" value="1"/>
</dbReference>
<evidence type="ECO:0000256" key="1">
    <source>
        <dbReference type="ARBA" id="ARBA00023015"/>
    </source>
</evidence>